<dbReference type="InterPro" id="IPR019734">
    <property type="entry name" value="TPR_rpt"/>
</dbReference>
<name>A0A4P7VJK0_9BACT</name>
<dbReference type="Pfam" id="PF13424">
    <property type="entry name" value="TPR_12"/>
    <property type="match status" value="1"/>
</dbReference>
<dbReference type="PROSITE" id="PS50005">
    <property type="entry name" value="TPR"/>
    <property type="match status" value="1"/>
</dbReference>
<sequence length="733" mass="84267">MASIHINDIPSKVEHYVSRHRLRDAFKLLRHYSSHIGDWRITDEIDRMEESYSMMLRYATQGAVDPERDEMYSSIVRKIYAMLDRISRQLSKPKSSKMYFSTVRYEEMQAGDTVGSLMKKYTTASNEASPYNMINASSAQASERMMAKEDLEKRIFNKVWTLYPISSDDDAALREAFESPVLPDYFKDMLISAVLLGLTHYYDERRVMMLLDIYEKSQSVNLSMRALCAALLGMYMNRSRLWDRKLRQRIDALRELTSWSSDVKLVFLQFIRSRDTERINRKMQEEVFPEMLKLRPDIARKISGGNGLGDIANLEENPEWQELLDKSGIADKIKELSKMQEDGGDVFMSTFANLKSFPFFSDVVNWFMPFHLDNLTVKNALGSELSAIGNLVLSSPFLCNGDKYSFILALSSVPAMQRRMMLSQFDAQNLNELELRNASLGLPSGERDNVANKYVQDLYRFFKLYRRKGDFNDPFSRPINLLQLAVLAPDLTDVDTLSVVGEFYFKRGYYDDAYHVFEILGEILPPDSQLYQKMGYCCQKAKNPAKALKYYEQAELLNADSLWTMRRLAACYKLMGNPAKALEYFKRIEAKKSDDPGVALNIGHCLLELDRPEEALNYYFKADFIDEKSTRAWRPLAWCAFISGDMAQSEEYYNKVLTDNPSSGDYLNMGHLNLAKGDIREAINFYNLAIDANNGDVESFINNYNADRNHLLKAGVEGSLLPLVVDAILYSRD</sequence>
<dbReference type="InterPro" id="IPR011990">
    <property type="entry name" value="TPR-like_helical_dom_sf"/>
</dbReference>
<dbReference type="Gene3D" id="1.25.40.10">
    <property type="entry name" value="Tetratricopeptide repeat domain"/>
    <property type="match status" value="1"/>
</dbReference>
<dbReference type="OrthoDB" id="1108959at2"/>
<dbReference type="RefSeq" id="WP_136410554.1">
    <property type="nucleotide sequence ID" value="NZ_CP039393.1"/>
</dbReference>
<evidence type="ECO:0000256" key="1">
    <source>
        <dbReference type="PROSITE-ProRule" id="PRU00339"/>
    </source>
</evidence>
<keyword evidence="1" id="KW-0802">TPR repeat</keyword>
<protein>
    <submittedName>
        <fullName evidence="2">Tetratricopeptide repeat protein</fullName>
    </submittedName>
</protein>
<organism evidence="2 3">
    <name type="scientific">Muribaculum gordoncarteri</name>
    <dbReference type="NCBI Taxonomy" id="2530390"/>
    <lineage>
        <taxon>Bacteria</taxon>
        <taxon>Pseudomonadati</taxon>
        <taxon>Bacteroidota</taxon>
        <taxon>Bacteroidia</taxon>
        <taxon>Bacteroidales</taxon>
        <taxon>Muribaculaceae</taxon>
        <taxon>Muribaculum</taxon>
    </lineage>
</organism>
<gene>
    <name evidence="2" type="ORF">E7746_08690</name>
</gene>
<feature type="repeat" description="TPR" evidence="1">
    <location>
        <begin position="663"/>
        <end position="696"/>
    </location>
</feature>
<keyword evidence="3" id="KW-1185">Reference proteome</keyword>
<accession>A0A4P7VJK0</accession>
<reference evidence="2 3" key="1">
    <citation type="submission" date="2019-02" db="EMBL/GenBank/DDBJ databases">
        <title>Isolation and identification of novel species under the genus Muribaculum.</title>
        <authorList>
            <person name="Miyake S."/>
            <person name="Ding Y."/>
            <person name="Low A."/>
            <person name="Soh M."/>
            <person name="Seedorf H."/>
        </authorList>
    </citation>
    <scope>NUCLEOTIDE SEQUENCE [LARGE SCALE GENOMIC DNA]</scope>
    <source>
        <strain evidence="2 3">TLL-A4</strain>
    </source>
</reference>
<dbReference type="SMART" id="SM00028">
    <property type="entry name" value="TPR"/>
    <property type="match status" value="5"/>
</dbReference>
<dbReference type="PANTHER" id="PTHR12558:SF13">
    <property type="entry name" value="CELL DIVISION CYCLE PROTEIN 27 HOMOLOG"/>
    <property type="match status" value="1"/>
</dbReference>
<dbReference type="Proteomes" id="UP000297031">
    <property type="component" value="Chromosome"/>
</dbReference>
<evidence type="ECO:0000313" key="3">
    <source>
        <dbReference type="Proteomes" id="UP000297031"/>
    </source>
</evidence>
<evidence type="ECO:0000313" key="2">
    <source>
        <dbReference type="EMBL" id="QCD35950.1"/>
    </source>
</evidence>
<proteinExistence type="predicted"/>
<dbReference type="Pfam" id="PF13181">
    <property type="entry name" value="TPR_8"/>
    <property type="match status" value="1"/>
</dbReference>
<dbReference type="EMBL" id="CP039393">
    <property type="protein sequence ID" value="QCD35950.1"/>
    <property type="molecule type" value="Genomic_DNA"/>
</dbReference>
<dbReference type="KEGG" id="mgod:E7746_08690"/>
<dbReference type="SUPFAM" id="SSF48452">
    <property type="entry name" value="TPR-like"/>
    <property type="match status" value="1"/>
</dbReference>
<dbReference type="PANTHER" id="PTHR12558">
    <property type="entry name" value="CELL DIVISION CYCLE 16,23,27"/>
    <property type="match status" value="1"/>
</dbReference>
<dbReference type="AlphaFoldDB" id="A0A4P7VJK0"/>